<name>A0A2M8KTU5_9BACT</name>
<accession>A0A2M8KTU5</accession>
<evidence type="ECO:0000313" key="2">
    <source>
        <dbReference type="Proteomes" id="UP000229554"/>
    </source>
</evidence>
<dbReference type="EMBL" id="PFED01000010">
    <property type="protein sequence ID" value="PJE63300.1"/>
    <property type="molecule type" value="Genomic_DNA"/>
</dbReference>
<organism evidence="1 2">
    <name type="scientific">Candidatus Roizmanbacteria bacterium CG10_big_fil_rev_8_21_14_0_10_39_6</name>
    <dbReference type="NCBI Taxonomy" id="1974853"/>
    <lineage>
        <taxon>Bacteria</taxon>
        <taxon>Candidatus Roizmaniibacteriota</taxon>
    </lineage>
</organism>
<dbReference type="AlphaFoldDB" id="A0A2M8KTU5"/>
<proteinExistence type="predicted"/>
<gene>
    <name evidence="1" type="ORF">COU88_00275</name>
</gene>
<protein>
    <submittedName>
        <fullName evidence="1">Uncharacterized protein</fullName>
    </submittedName>
</protein>
<comment type="caution">
    <text evidence="1">The sequence shown here is derived from an EMBL/GenBank/DDBJ whole genome shotgun (WGS) entry which is preliminary data.</text>
</comment>
<dbReference type="Proteomes" id="UP000229554">
    <property type="component" value="Unassembled WGS sequence"/>
</dbReference>
<reference evidence="2" key="1">
    <citation type="submission" date="2017-09" db="EMBL/GenBank/DDBJ databases">
        <title>Depth-based differentiation of microbial function through sediment-hosted aquifers and enrichment of novel symbionts in the deep terrestrial subsurface.</title>
        <authorList>
            <person name="Probst A.J."/>
            <person name="Ladd B."/>
            <person name="Jarett J.K."/>
            <person name="Geller-Mcgrath D.E."/>
            <person name="Sieber C.M.K."/>
            <person name="Emerson J.B."/>
            <person name="Anantharaman K."/>
            <person name="Thomas B.C."/>
            <person name="Malmstrom R."/>
            <person name="Stieglmeier M."/>
            <person name="Klingl A."/>
            <person name="Woyke T."/>
            <person name="Ryan C.M."/>
            <person name="Banfield J.F."/>
        </authorList>
    </citation>
    <scope>NUCLEOTIDE SEQUENCE [LARGE SCALE GENOMIC DNA]</scope>
</reference>
<sequence>MPQVQINVKDQQGQPIAVHMYRLQCSTDSGQCSDSFLQSQGVNSCRHDPRNTSTSTLTFDIQSGVCKAGAGIQYNPSSYTVVGVTGVPERSQEYTYTSATAQEKNVVWDKNTWTTGKRIIDIIVEPVTP</sequence>
<evidence type="ECO:0000313" key="1">
    <source>
        <dbReference type="EMBL" id="PJE63300.1"/>
    </source>
</evidence>